<gene>
    <name evidence="2" type="ORF">IX84_11600</name>
</gene>
<name>A0A098S6K0_9BACT</name>
<reference evidence="2 3" key="1">
    <citation type="journal article" date="2014" name="Int. J. Syst. Evol. Microbiol.">
        <title>Phaeodactylibacter xiamenensis gen. nov., sp. nov., a member of the family Saprospiraceae isolated from the marine alga Phaeodactylum tricornutum.</title>
        <authorList>
            <person name="Chen Z.Jr."/>
            <person name="Lei X."/>
            <person name="Lai Q."/>
            <person name="Li Y."/>
            <person name="Zhang B."/>
            <person name="Zhang J."/>
            <person name="Zhang H."/>
            <person name="Yang L."/>
            <person name="Zheng W."/>
            <person name="Tian Y."/>
            <person name="Yu Z."/>
            <person name="Xu H.Jr."/>
            <person name="Zheng T."/>
        </authorList>
    </citation>
    <scope>NUCLEOTIDE SEQUENCE [LARGE SCALE GENOMIC DNA]</scope>
    <source>
        <strain evidence="2 3">KD52</strain>
    </source>
</reference>
<accession>A0A098S6K0</accession>
<dbReference type="Proteomes" id="UP000029736">
    <property type="component" value="Unassembled WGS sequence"/>
</dbReference>
<organism evidence="2 3">
    <name type="scientific">Phaeodactylibacter xiamenensis</name>
    <dbReference type="NCBI Taxonomy" id="1524460"/>
    <lineage>
        <taxon>Bacteria</taxon>
        <taxon>Pseudomonadati</taxon>
        <taxon>Bacteroidota</taxon>
        <taxon>Saprospiria</taxon>
        <taxon>Saprospirales</taxon>
        <taxon>Haliscomenobacteraceae</taxon>
        <taxon>Phaeodactylibacter</taxon>
    </lineage>
</organism>
<evidence type="ECO:0000313" key="2">
    <source>
        <dbReference type="EMBL" id="KGE88034.1"/>
    </source>
</evidence>
<protein>
    <recommendedName>
        <fullName evidence="1">DUF5615 domain-containing protein</fullName>
    </recommendedName>
</protein>
<dbReference type="EMBL" id="JPOS01000026">
    <property type="protein sequence ID" value="KGE88034.1"/>
    <property type="molecule type" value="Genomic_DNA"/>
</dbReference>
<proteinExistence type="predicted"/>
<feature type="domain" description="DUF5615" evidence="1">
    <location>
        <begin position="3"/>
        <end position="105"/>
    </location>
</feature>
<comment type="caution">
    <text evidence="2">The sequence shown here is derived from an EMBL/GenBank/DDBJ whole genome shotgun (WGS) entry which is preliminary data.</text>
</comment>
<evidence type="ECO:0000259" key="1">
    <source>
        <dbReference type="Pfam" id="PF18480"/>
    </source>
</evidence>
<dbReference type="AlphaFoldDB" id="A0A098S6K0"/>
<dbReference type="InterPro" id="IPR041049">
    <property type="entry name" value="DUF5615"/>
</dbReference>
<evidence type="ECO:0000313" key="3">
    <source>
        <dbReference type="Proteomes" id="UP000029736"/>
    </source>
</evidence>
<keyword evidence="3" id="KW-1185">Reference proteome</keyword>
<sequence length="113" mass="13571">MTKYLIDVNLPYYFGLWNTHEYIHQIDIDAGMKDKHVWSYAKKHDLTIITKDSDFSNRIMFNEPPPKVIHIRFGNMSMKEFHKTMKEVWSGVLEMNKDYKLVNVYKDKIEGIR</sequence>
<dbReference type="OrthoDB" id="27473at2"/>
<dbReference type="RefSeq" id="WP_044220201.1">
    <property type="nucleotide sequence ID" value="NZ_JBKAGJ010000037.1"/>
</dbReference>
<dbReference type="STRING" id="1524460.IX84_11600"/>
<dbReference type="Pfam" id="PF18480">
    <property type="entry name" value="DUF5615"/>
    <property type="match status" value="1"/>
</dbReference>